<reference evidence="2 3" key="1">
    <citation type="submission" date="2020-05" db="EMBL/GenBank/DDBJ databases">
        <title>Azospirillum oleiclasticum sp. nov, a nitrogen-fixing and heavy crude oil-emulsifying bacterium isolated from the crude oil of Yumen Oilfield.</title>
        <authorList>
            <person name="Wu D."/>
            <person name="Cai M."/>
            <person name="Zhang X."/>
        </authorList>
    </citation>
    <scope>NUCLEOTIDE SEQUENCE [LARGE SCALE GENOMIC DNA]</scope>
    <source>
        <strain evidence="2 3">ROY-1-1-2</strain>
    </source>
</reference>
<accession>A0ABX2TB54</accession>
<evidence type="ECO:0000313" key="3">
    <source>
        <dbReference type="Proteomes" id="UP000584642"/>
    </source>
</evidence>
<protein>
    <submittedName>
        <fullName evidence="2">Aldolase</fullName>
    </submittedName>
</protein>
<dbReference type="InterPro" id="IPR010997">
    <property type="entry name" value="HRDC-like_sf"/>
</dbReference>
<proteinExistence type="predicted"/>
<keyword evidence="3" id="KW-1185">Reference proteome</keyword>
<sequence length="138" mass="15412">MTTEIRTFQIPDTDREDAQETLSAFLRTVEVERIDTAYADGGWRILVLYQDLRRKEESKQIESAIVAELSAWRDKAAARGGVAREALLPDDLLPEIARFAPTTERELSVILGSRDIDVGPMAQEIAAVVRNTLEALVD</sequence>
<dbReference type="Pfam" id="PF00570">
    <property type="entry name" value="HRDC"/>
    <property type="match status" value="1"/>
</dbReference>
<dbReference type="PROSITE" id="PS50967">
    <property type="entry name" value="HRDC"/>
    <property type="match status" value="1"/>
</dbReference>
<dbReference type="InterPro" id="IPR002121">
    <property type="entry name" value="HRDC_dom"/>
</dbReference>
<dbReference type="Proteomes" id="UP000584642">
    <property type="component" value="Unassembled WGS sequence"/>
</dbReference>
<dbReference type="Gene3D" id="1.10.150.80">
    <property type="entry name" value="HRDC domain"/>
    <property type="match status" value="1"/>
</dbReference>
<dbReference type="RefSeq" id="WP_180282245.1">
    <property type="nucleotide sequence ID" value="NZ_JABFDB010000008.1"/>
</dbReference>
<dbReference type="InterPro" id="IPR044876">
    <property type="entry name" value="HRDC_dom_sf"/>
</dbReference>
<evidence type="ECO:0000313" key="2">
    <source>
        <dbReference type="EMBL" id="NYZ20467.1"/>
    </source>
</evidence>
<comment type="caution">
    <text evidence="2">The sequence shown here is derived from an EMBL/GenBank/DDBJ whole genome shotgun (WGS) entry which is preliminary data.</text>
</comment>
<organism evidence="2 3">
    <name type="scientific">Azospirillum oleiclasticum</name>
    <dbReference type="NCBI Taxonomy" id="2735135"/>
    <lineage>
        <taxon>Bacteria</taxon>
        <taxon>Pseudomonadati</taxon>
        <taxon>Pseudomonadota</taxon>
        <taxon>Alphaproteobacteria</taxon>
        <taxon>Rhodospirillales</taxon>
        <taxon>Azospirillaceae</taxon>
        <taxon>Azospirillum</taxon>
    </lineage>
</organism>
<name>A0ABX2TB54_9PROT</name>
<gene>
    <name evidence="2" type="ORF">HND93_12155</name>
</gene>
<dbReference type="SUPFAM" id="SSF47819">
    <property type="entry name" value="HRDC-like"/>
    <property type="match status" value="1"/>
</dbReference>
<feature type="domain" description="HRDC" evidence="1">
    <location>
        <begin position="59"/>
        <end position="138"/>
    </location>
</feature>
<dbReference type="EMBL" id="JABFDB010000008">
    <property type="protein sequence ID" value="NYZ20467.1"/>
    <property type="molecule type" value="Genomic_DNA"/>
</dbReference>
<evidence type="ECO:0000259" key="1">
    <source>
        <dbReference type="PROSITE" id="PS50967"/>
    </source>
</evidence>